<feature type="binding site" evidence="17">
    <location>
        <position position="297"/>
    </location>
    <ligand>
        <name>(6S)-NADPHX</name>
        <dbReference type="ChEBI" id="CHEBI:64076"/>
    </ligand>
</feature>
<evidence type="ECO:0000256" key="11">
    <source>
        <dbReference type="ARBA" id="ARBA00023235"/>
    </source>
</evidence>
<feature type="binding site" evidence="18">
    <location>
        <position position="130"/>
    </location>
    <ligand>
        <name>K(+)</name>
        <dbReference type="ChEBI" id="CHEBI:29103"/>
    </ligand>
</feature>
<comment type="cofactor">
    <cofactor evidence="18 19">
        <name>K(+)</name>
        <dbReference type="ChEBI" id="CHEBI:29103"/>
    </cofactor>
    <text evidence="18 19">Binds 1 potassium ion per subunit.</text>
</comment>
<dbReference type="PANTHER" id="PTHR12592">
    <property type="entry name" value="ATP-DEPENDENT (S)-NAD(P)H-HYDRATE DEHYDRATASE FAMILY MEMBER"/>
    <property type="match status" value="1"/>
</dbReference>
<dbReference type="NCBIfam" id="TIGR00196">
    <property type="entry name" value="yjeF_cterm"/>
    <property type="match status" value="1"/>
</dbReference>
<feature type="binding site" evidence="18">
    <location>
        <begin position="65"/>
        <end position="69"/>
    </location>
    <ligand>
        <name>(6S)-NADPHX</name>
        <dbReference type="ChEBI" id="CHEBI:64076"/>
    </ligand>
</feature>
<dbReference type="InterPro" id="IPR004443">
    <property type="entry name" value="YjeF_N_dom"/>
</dbReference>
<dbReference type="EMBL" id="QJTC01000015">
    <property type="protein sequence ID" value="PYE76188.1"/>
    <property type="molecule type" value="Genomic_DNA"/>
</dbReference>
<dbReference type="PROSITE" id="PS51383">
    <property type="entry name" value="YJEF_C_3"/>
    <property type="match status" value="1"/>
</dbReference>
<dbReference type="InterPro" id="IPR030677">
    <property type="entry name" value="Nnr"/>
</dbReference>
<dbReference type="PANTHER" id="PTHR12592:SF0">
    <property type="entry name" value="ATP-DEPENDENT (S)-NAD(P)H-HYDRATE DEHYDRATASE"/>
    <property type="match status" value="1"/>
</dbReference>
<comment type="catalytic activity">
    <reaction evidence="1 18 19">
        <text>(6R)-NADHX = (6S)-NADHX</text>
        <dbReference type="Rhea" id="RHEA:32215"/>
        <dbReference type="ChEBI" id="CHEBI:64074"/>
        <dbReference type="ChEBI" id="CHEBI:64075"/>
        <dbReference type="EC" id="5.1.99.6"/>
    </reaction>
</comment>
<dbReference type="RefSeq" id="WP_110466014.1">
    <property type="nucleotide sequence ID" value="NZ_JAMOFZ010000015.1"/>
</dbReference>
<dbReference type="InterPro" id="IPR017953">
    <property type="entry name" value="Carbohydrate_kinase_pred_CS"/>
</dbReference>
<evidence type="ECO:0000256" key="18">
    <source>
        <dbReference type="HAMAP-Rule" id="MF_01966"/>
    </source>
</evidence>
<evidence type="ECO:0000256" key="9">
    <source>
        <dbReference type="ARBA" id="ARBA00022958"/>
    </source>
</evidence>
<dbReference type="Pfam" id="PF01256">
    <property type="entry name" value="Carb_kinase"/>
    <property type="match status" value="1"/>
</dbReference>
<comment type="similarity">
    <text evidence="17">Belongs to the NnrD/CARKD family.</text>
</comment>
<evidence type="ECO:0000256" key="12">
    <source>
        <dbReference type="ARBA" id="ARBA00023239"/>
    </source>
</evidence>
<dbReference type="GO" id="GO:0005524">
    <property type="term" value="F:ATP binding"/>
    <property type="evidence" value="ECO:0007669"/>
    <property type="project" value="UniProtKB-UniRule"/>
</dbReference>
<keyword evidence="8 17" id="KW-0521">NADP</keyword>
<dbReference type="GO" id="GO:0110051">
    <property type="term" value="P:metabolite repair"/>
    <property type="evidence" value="ECO:0007669"/>
    <property type="project" value="TreeGrafter"/>
</dbReference>
<comment type="catalytic activity">
    <reaction evidence="15 17 19">
        <text>(6S)-NADHX + ADP = AMP + phosphate + NADH + H(+)</text>
        <dbReference type="Rhea" id="RHEA:32223"/>
        <dbReference type="ChEBI" id="CHEBI:15378"/>
        <dbReference type="ChEBI" id="CHEBI:43474"/>
        <dbReference type="ChEBI" id="CHEBI:57945"/>
        <dbReference type="ChEBI" id="CHEBI:64074"/>
        <dbReference type="ChEBI" id="CHEBI:456215"/>
        <dbReference type="ChEBI" id="CHEBI:456216"/>
        <dbReference type="EC" id="4.2.1.136"/>
    </reaction>
</comment>
<comment type="catalytic activity">
    <reaction evidence="16 17 19">
        <text>(6S)-NADPHX + ADP = AMP + phosphate + NADPH + H(+)</text>
        <dbReference type="Rhea" id="RHEA:32235"/>
        <dbReference type="ChEBI" id="CHEBI:15378"/>
        <dbReference type="ChEBI" id="CHEBI:43474"/>
        <dbReference type="ChEBI" id="CHEBI:57783"/>
        <dbReference type="ChEBI" id="CHEBI:64076"/>
        <dbReference type="ChEBI" id="CHEBI:456215"/>
        <dbReference type="ChEBI" id="CHEBI:456216"/>
        <dbReference type="EC" id="4.2.1.136"/>
    </reaction>
</comment>
<comment type="cofactor">
    <cofactor evidence="17">
        <name>Mg(2+)</name>
        <dbReference type="ChEBI" id="CHEBI:18420"/>
    </cofactor>
</comment>
<evidence type="ECO:0000256" key="7">
    <source>
        <dbReference type="ARBA" id="ARBA00022840"/>
    </source>
</evidence>
<feature type="domain" description="YjeF C-terminal" evidence="21">
    <location>
        <begin position="256"/>
        <end position="527"/>
    </location>
</feature>
<accession>A0A318SG01</accession>
<reference evidence="23 24" key="1">
    <citation type="submission" date="2018-06" db="EMBL/GenBank/DDBJ databases">
        <title>Genomic Encyclopedia of Type Strains, Phase III (KMG-III): the genomes of soil and plant-associated and newly described type strains.</title>
        <authorList>
            <person name="Whitman W."/>
        </authorList>
    </citation>
    <scope>NUCLEOTIDE SEQUENCE [LARGE SCALE GENOMIC DNA]</scope>
    <source>
        <strain evidence="23 24">CECT 7646</strain>
    </source>
</reference>
<dbReference type="GO" id="GO:0046872">
    <property type="term" value="F:metal ion binding"/>
    <property type="evidence" value="ECO:0007669"/>
    <property type="project" value="UniProtKB-UniRule"/>
</dbReference>
<dbReference type="GO" id="GO:0016301">
    <property type="term" value="F:kinase activity"/>
    <property type="evidence" value="ECO:0007669"/>
    <property type="project" value="UniProtKB-KW"/>
</dbReference>
<dbReference type="Proteomes" id="UP000247540">
    <property type="component" value="Unassembled WGS sequence"/>
</dbReference>
<comment type="similarity">
    <text evidence="3 19">In the N-terminal section; belongs to the NnrE/AIBP family.</text>
</comment>
<dbReference type="OrthoDB" id="9806925at2"/>
<comment type="similarity">
    <text evidence="4 19">In the C-terminal section; belongs to the NnrD/CARKD family.</text>
</comment>
<dbReference type="GO" id="GO:0046496">
    <property type="term" value="P:nicotinamide nucleotide metabolic process"/>
    <property type="evidence" value="ECO:0007669"/>
    <property type="project" value="UniProtKB-UniRule"/>
</dbReference>
<proteinExistence type="inferred from homology"/>
<evidence type="ECO:0000256" key="2">
    <source>
        <dbReference type="ARBA" id="ARBA00000909"/>
    </source>
</evidence>
<dbReference type="InterPro" id="IPR036652">
    <property type="entry name" value="YjeF_N_dom_sf"/>
</dbReference>
<name>A0A318SG01_9BURK</name>
<keyword evidence="23" id="KW-0418">Kinase</keyword>
<feature type="binding site" evidence="18">
    <location>
        <position position="179"/>
    </location>
    <ligand>
        <name>(6S)-NADPHX</name>
        <dbReference type="ChEBI" id="CHEBI:64076"/>
    </ligand>
</feature>
<dbReference type="InterPro" id="IPR000631">
    <property type="entry name" value="CARKD"/>
</dbReference>
<keyword evidence="9 18" id="KW-0630">Potassium</keyword>
<feature type="domain" description="YjeF N-terminal" evidence="22">
    <location>
        <begin position="19"/>
        <end position="249"/>
    </location>
</feature>
<dbReference type="GO" id="GO:0052855">
    <property type="term" value="F:ADP-dependent NAD(P)H-hydrate dehydratase activity"/>
    <property type="evidence" value="ECO:0007669"/>
    <property type="project" value="UniProtKB-UniRule"/>
</dbReference>
<sequence>MVQRIHPDRAHPLHDTAATRRIEAAALADAPPNVLMQRAGAAVARLAQALAPHARCIWIACGPGNNGGDGLEAAVQLRRAGRPVCATHWADPARLPADARAALERARAAGVDFVAPPAPGALSPQDLCIDALLGIGGAPRPATQEAVGTTARCGALPPDWLDVALDAQVQAGAPVLAIDLPSGLQADTGVHAIKTVAPGRGVTLATASFHADFTLSLLTLKPGLFTAEGRDRAGSVWLDTLGVTDDAGASAGSATARLSGPAAAPRRSHASHKGSFGDVAVLGGEGIGHRGRGMAGAAVLAATAALHAGAGRVLLALLDGNPGFGLDVSQPELMLRTPEALDLGDGALVCGCGGGEALRGHLPRMLDGAARLLLDADALNLIAADAGLQQRLARRAAVGRATVLTPHPLEAARLLGTDTRAVQADRLTAAHRLAERFGCAVVLKGSGSIVAEPGRLAQINPTGNGRLATAGTGDVLAGMVGAKLAAGLEAFDAAADAVYTHGALADGWPAHLPLTAGALARRHAWKD</sequence>
<dbReference type="PIRSF" id="PIRSF017184">
    <property type="entry name" value="Nnr"/>
    <property type="match status" value="1"/>
</dbReference>
<keyword evidence="12 17" id="KW-0456">Lyase</keyword>
<dbReference type="Pfam" id="PF03853">
    <property type="entry name" value="YjeF_N"/>
    <property type="match status" value="1"/>
</dbReference>
<keyword evidence="7 17" id="KW-0067">ATP-binding</keyword>
<comment type="function">
    <text evidence="17">Catalyzes the dehydration of the S-form of NAD(P)HX at the expense of ADP, which is converted to AMP. Together with NAD(P)HX epimerase, which catalyzes the epimerization of the S- and R-forms, the enzyme allows the repair of both epimers of NAD(P)HX, a damaged form of NAD(P)H that is a result of enzymatic or heat-dependent hydration.</text>
</comment>
<evidence type="ECO:0000256" key="10">
    <source>
        <dbReference type="ARBA" id="ARBA00023027"/>
    </source>
</evidence>
<protein>
    <recommendedName>
        <fullName evidence="19">Bifunctional NAD(P)H-hydrate repair enzyme</fullName>
    </recommendedName>
    <alternativeName>
        <fullName evidence="19">Nicotinamide nucleotide repair protein</fullName>
    </alternativeName>
    <domain>
        <recommendedName>
            <fullName evidence="19">ADP-dependent (S)-NAD(P)H-hydrate dehydratase</fullName>
            <ecNumber evidence="19">4.2.1.136</ecNumber>
        </recommendedName>
        <alternativeName>
            <fullName evidence="19">ADP-dependent NAD(P)HX dehydratase</fullName>
        </alternativeName>
    </domain>
    <domain>
        <recommendedName>
            <fullName evidence="19">NAD(P)H-hydrate epimerase</fullName>
            <ecNumber evidence="19">5.1.99.6</ecNumber>
        </recommendedName>
    </domain>
</protein>
<dbReference type="HAMAP" id="MF_01965">
    <property type="entry name" value="NADHX_dehydratase"/>
    <property type="match status" value="1"/>
</dbReference>
<evidence type="ECO:0000256" key="16">
    <source>
        <dbReference type="ARBA" id="ARBA00049209"/>
    </source>
</evidence>
<dbReference type="InterPro" id="IPR029056">
    <property type="entry name" value="Ribokinase-like"/>
</dbReference>
<evidence type="ECO:0000256" key="4">
    <source>
        <dbReference type="ARBA" id="ARBA00009524"/>
    </source>
</evidence>
<dbReference type="EC" id="5.1.99.6" evidence="19"/>
<keyword evidence="10 17" id="KW-0520">NAD</keyword>
<feature type="binding site" evidence="17">
    <location>
        <position position="473"/>
    </location>
    <ligand>
        <name>AMP</name>
        <dbReference type="ChEBI" id="CHEBI:456215"/>
    </ligand>
</feature>
<feature type="binding site" evidence="17">
    <location>
        <position position="474"/>
    </location>
    <ligand>
        <name>(6S)-NADPHX</name>
        <dbReference type="ChEBI" id="CHEBI:64076"/>
    </ligand>
</feature>
<evidence type="ECO:0000256" key="17">
    <source>
        <dbReference type="HAMAP-Rule" id="MF_01965"/>
    </source>
</evidence>
<comment type="catalytic activity">
    <reaction evidence="2 18 19">
        <text>(6R)-NADPHX = (6S)-NADPHX</text>
        <dbReference type="Rhea" id="RHEA:32227"/>
        <dbReference type="ChEBI" id="CHEBI:64076"/>
        <dbReference type="ChEBI" id="CHEBI:64077"/>
        <dbReference type="EC" id="5.1.99.6"/>
    </reaction>
</comment>
<dbReference type="HAMAP" id="MF_01966">
    <property type="entry name" value="NADHX_epimerase"/>
    <property type="match status" value="1"/>
</dbReference>
<gene>
    <name evidence="17" type="primary">nnrD</name>
    <name evidence="18" type="synonym">nnrE</name>
    <name evidence="23" type="ORF">DFQ15_11556</name>
</gene>
<feature type="binding site" evidence="17">
    <location>
        <position position="353"/>
    </location>
    <ligand>
        <name>(6S)-NADPHX</name>
        <dbReference type="ChEBI" id="CHEBI:64076"/>
    </ligand>
</feature>
<keyword evidence="24" id="KW-1185">Reference proteome</keyword>
<keyword evidence="11 18" id="KW-0413">Isomerase</keyword>
<evidence type="ECO:0000256" key="19">
    <source>
        <dbReference type="PIRNR" id="PIRNR017184"/>
    </source>
</evidence>
<evidence type="ECO:0000256" key="3">
    <source>
        <dbReference type="ARBA" id="ARBA00006001"/>
    </source>
</evidence>
<evidence type="ECO:0000256" key="8">
    <source>
        <dbReference type="ARBA" id="ARBA00022857"/>
    </source>
</evidence>
<evidence type="ECO:0000256" key="6">
    <source>
        <dbReference type="ARBA" id="ARBA00022741"/>
    </source>
</evidence>
<comment type="caution">
    <text evidence="23">The sequence shown here is derived from an EMBL/GenBank/DDBJ whole genome shotgun (WGS) entry which is preliminary data.</text>
</comment>
<evidence type="ECO:0000256" key="1">
    <source>
        <dbReference type="ARBA" id="ARBA00000013"/>
    </source>
</evidence>
<evidence type="ECO:0000259" key="22">
    <source>
        <dbReference type="PROSITE" id="PS51385"/>
    </source>
</evidence>
<feature type="binding site" evidence="17">
    <location>
        <position position="407"/>
    </location>
    <ligand>
        <name>(6S)-NADPHX</name>
        <dbReference type="ChEBI" id="CHEBI:64076"/>
    </ligand>
</feature>
<dbReference type="Gene3D" id="3.40.50.10260">
    <property type="entry name" value="YjeF N-terminal domain"/>
    <property type="match status" value="1"/>
</dbReference>
<evidence type="ECO:0000256" key="5">
    <source>
        <dbReference type="ARBA" id="ARBA00022723"/>
    </source>
</evidence>
<feature type="binding site" evidence="18">
    <location>
        <position position="182"/>
    </location>
    <ligand>
        <name>K(+)</name>
        <dbReference type="ChEBI" id="CHEBI:29103"/>
    </ligand>
</feature>
<keyword evidence="23" id="KW-0808">Transferase</keyword>
<evidence type="ECO:0000256" key="20">
    <source>
        <dbReference type="SAM" id="MobiDB-lite"/>
    </source>
</evidence>
<keyword evidence="6 17" id="KW-0547">Nucleotide-binding</keyword>
<dbReference type="PROSITE" id="PS01050">
    <property type="entry name" value="YJEF_C_2"/>
    <property type="match status" value="1"/>
</dbReference>
<evidence type="ECO:0000259" key="21">
    <source>
        <dbReference type="PROSITE" id="PS51383"/>
    </source>
</evidence>
<dbReference type="SUPFAM" id="SSF53613">
    <property type="entry name" value="Ribokinase-like"/>
    <property type="match status" value="1"/>
</dbReference>
<evidence type="ECO:0000256" key="14">
    <source>
        <dbReference type="ARBA" id="ARBA00025153"/>
    </source>
</evidence>
<dbReference type="EC" id="4.2.1.136" evidence="19"/>
<comment type="function">
    <text evidence="14 19">Bifunctional enzyme that catalyzes the epimerization of the S- and R-forms of NAD(P)HX and the dehydration of the S-form of NAD(P)HX at the expense of ADP, which is converted to AMP. This allows the repair of both epimers of NAD(P)HX, a damaged form of NAD(P)H that is a result of enzymatic or heat-dependent hydration.</text>
</comment>
<comment type="function">
    <text evidence="18">Catalyzes the epimerization of the S- and R-forms of NAD(P)HX, a damaged form of NAD(P)H that is a result of enzymatic or heat-dependent hydration. This is a prerequisite for the S-specific NAD(P)H-hydrate dehydratase to allow the repair of both epimers of NAD(P)HX.</text>
</comment>
<keyword evidence="13" id="KW-0511">Multifunctional enzyme</keyword>
<dbReference type="PROSITE" id="PS51385">
    <property type="entry name" value="YJEF_N"/>
    <property type="match status" value="1"/>
</dbReference>
<dbReference type="AlphaFoldDB" id="A0A318SG01"/>
<feature type="binding site" evidence="18">
    <location>
        <position position="66"/>
    </location>
    <ligand>
        <name>K(+)</name>
        <dbReference type="ChEBI" id="CHEBI:29103"/>
    </ligand>
</feature>
<evidence type="ECO:0000256" key="15">
    <source>
        <dbReference type="ARBA" id="ARBA00048238"/>
    </source>
</evidence>
<comment type="caution">
    <text evidence="18">Lacks conserved residue(s) required for the propagation of feature annotation.</text>
</comment>
<feature type="binding site" evidence="17">
    <location>
        <begin position="444"/>
        <end position="448"/>
    </location>
    <ligand>
        <name>AMP</name>
        <dbReference type="ChEBI" id="CHEBI:456215"/>
    </ligand>
</feature>
<dbReference type="Gene3D" id="3.40.1190.20">
    <property type="match status" value="1"/>
</dbReference>
<organism evidence="23 24">
    <name type="scientific">Xylophilus ampelinus</name>
    <dbReference type="NCBI Taxonomy" id="54067"/>
    <lineage>
        <taxon>Bacteria</taxon>
        <taxon>Pseudomonadati</taxon>
        <taxon>Pseudomonadota</taxon>
        <taxon>Betaproteobacteria</taxon>
        <taxon>Burkholderiales</taxon>
        <taxon>Xylophilus</taxon>
    </lineage>
</organism>
<feature type="region of interest" description="Disordered" evidence="20">
    <location>
        <begin position="252"/>
        <end position="272"/>
    </location>
</feature>
<dbReference type="SUPFAM" id="SSF64153">
    <property type="entry name" value="YjeF N-terminal domain-like"/>
    <property type="match status" value="1"/>
</dbReference>
<keyword evidence="5 18" id="KW-0479">Metal-binding</keyword>
<dbReference type="CDD" id="cd01171">
    <property type="entry name" value="YXKO-related"/>
    <property type="match status" value="1"/>
</dbReference>
<evidence type="ECO:0000256" key="13">
    <source>
        <dbReference type="ARBA" id="ARBA00023268"/>
    </source>
</evidence>
<comment type="subunit">
    <text evidence="17">Homotetramer.</text>
</comment>
<comment type="similarity">
    <text evidence="18">Belongs to the NnrE/AIBP family.</text>
</comment>
<evidence type="ECO:0000313" key="23">
    <source>
        <dbReference type="EMBL" id="PYE76188.1"/>
    </source>
</evidence>
<evidence type="ECO:0000313" key="24">
    <source>
        <dbReference type="Proteomes" id="UP000247540"/>
    </source>
</evidence>
<dbReference type="GO" id="GO:0052856">
    <property type="term" value="F:NAD(P)HX epimerase activity"/>
    <property type="evidence" value="ECO:0007669"/>
    <property type="project" value="UniProtKB-UniRule"/>
</dbReference>